<gene>
    <name evidence="2" type="ORF">NMK71_07465</name>
</gene>
<reference evidence="2" key="1">
    <citation type="submission" date="2022-07" db="EMBL/GenBank/DDBJ databases">
        <title>Description and genome-wide analysis of Profundicola chukchiensis gen. nov., sp. nov., marine bacteria isolated from bottom sediments of the Chukchi Sea.</title>
        <authorList>
            <person name="Romanenko L."/>
            <person name="Otstavnykh N."/>
            <person name="Kurilenko V."/>
            <person name="Eremeev V."/>
            <person name="Velansky P."/>
            <person name="Mikhailov V."/>
            <person name="Isaeva M."/>
        </authorList>
    </citation>
    <scope>NUCLEOTIDE SEQUENCE</scope>
    <source>
        <strain evidence="2">KMM 9713</strain>
    </source>
</reference>
<feature type="chain" id="PRO_5040976883" description="Outer membrane protein assembly factor BamA" evidence="1">
    <location>
        <begin position="23"/>
        <end position="536"/>
    </location>
</feature>
<proteinExistence type="predicted"/>
<evidence type="ECO:0000313" key="3">
    <source>
        <dbReference type="Proteomes" id="UP001152599"/>
    </source>
</evidence>
<dbReference type="AlphaFoldDB" id="A0A9X4N0A2"/>
<dbReference type="Gene3D" id="2.40.160.50">
    <property type="entry name" value="membrane protein fhac: a member of the omp85/tpsb transporter family"/>
    <property type="match status" value="1"/>
</dbReference>
<organism evidence="2 3">
    <name type="scientific">Profundicola chukchiensis</name>
    <dbReference type="NCBI Taxonomy" id="2961959"/>
    <lineage>
        <taxon>Bacteria</taxon>
        <taxon>Pseudomonadati</taxon>
        <taxon>Bacteroidota</taxon>
        <taxon>Flavobacteriia</taxon>
        <taxon>Flavobacteriales</taxon>
        <taxon>Weeksellaceae</taxon>
        <taxon>Profundicola</taxon>
    </lineage>
</organism>
<evidence type="ECO:0008006" key="4">
    <source>
        <dbReference type="Google" id="ProtNLM"/>
    </source>
</evidence>
<dbReference type="RefSeq" id="WP_304420719.1">
    <property type="nucleotide sequence ID" value="NZ_JANCMU010000004.1"/>
</dbReference>
<comment type="caution">
    <text evidence="2">The sequence shown here is derived from an EMBL/GenBank/DDBJ whole genome shotgun (WGS) entry which is preliminary data.</text>
</comment>
<protein>
    <recommendedName>
        <fullName evidence="4">Outer membrane protein assembly factor BamA</fullName>
    </recommendedName>
</protein>
<keyword evidence="1" id="KW-0732">Signal</keyword>
<dbReference type="Proteomes" id="UP001152599">
    <property type="component" value="Unassembled WGS sequence"/>
</dbReference>
<dbReference type="EMBL" id="JANCMU010000004">
    <property type="protein sequence ID" value="MDG4946247.1"/>
    <property type="molecule type" value="Genomic_DNA"/>
</dbReference>
<name>A0A9X4N0A2_9FLAO</name>
<sequence>MMKVKLFATILLIAFSALYLKGQDCSILQKSTYQNKFETLYTGPEIKAYLDSLNQIGNYTLKIDSTSTSPCRLYISKGKQFKKIFINSTDSLILNQSQFDSIQHLYYTKDIEHLIQSVKDSLLNQGQAFDQIKIKPNGFIGDFAQADINIIKSTKRKIDEIKFIGYERVPKFVKQELLKENKVYNDQSINNIRNKLDEYTFLTQTEAPRISFTKDSTILYVYTKKLRQNFINGILGFETDEDNKLNLQGNVQLNLVNTFNSNERINVDWKSGLNKSQKLRLESFIPNIFKNKIAYETNLNLTKQDSTYFKLEWKNGLLYQLNQGHYVGANYSLANSNYIKNDNSDFNKSGFGFNYIYEDFSFNKLQENKTWIKLSSTLWKRNLKNRDSEKDNQTEVSYWIERQQRLYKNHFLNSVIQGNNLIQQGEVLENDLYQIGGFNSIRGFNQNSILTPSYNAISLAYRYIPNNNIFFEAFSDLGLIEDKLGKNTNFFKSYGLGMQFSTNFGWFQLNYALGSSEGNSTGFSEGKIHIGIKSYF</sequence>
<keyword evidence="3" id="KW-1185">Reference proteome</keyword>
<feature type="signal peptide" evidence="1">
    <location>
        <begin position="1"/>
        <end position="22"/>
    </location>
</feature>
<evidence type="ECO:0000313" key="2">
    <source>
        <dbReference type="EMBL" id="MDG4946247.1"/>
    </source>
</evidence>
<evidence type="ECO:0000256" key="1">
    <source>
        <dbReference type="SAM" id="SignalP"/>
    </source>
</evidence>
<accession>A0A9X4N0A2</accession>